<evidence type="ECO:0000313" key="1">
    <source>
        <dbReference type="EMBL" id="CAH1435277.1"/>
    </source>
</evidence>
<organism evidence="1 2">
    <name type="scientific">Lactuca virosa</name>
    <dbReference type="NCBI Taxonomy" id="75947"/>
    <lineage>
        <taxon>Eukaryota</taxon>
        <taxon>Viridiplantae</taxon>
        <taxon>Streptophyta</taxon>
        <taxon>Embryophyta</taxon>
        <taxon>Tracheophyta</taxon>
        <taxon>Spermatophyta</taxon>
        <taxon>Magnoliopsida</taxon>
        <taxon>eudicotyledons</taxon>
        <taxon>Gunneridae</taxon>
        <taxon>Pentapetalae</taxon>
        <taxon>asterids</taxon>
        <taxon>campanulids</taxon>
        <taxon>Asterales</taxon>
        <taxon>Asteraceae</taxon>
        <taxon>Cichorioideae</taxon>
        <taxon>Cichorieae</taxon>
        <taxon>Lactucinae</taxon>
        <taxon>Lactuca</taxon>
    </lineage>
</organism>
<dbReference type="EMBL" id="CAKMRJ010004445">
    <property type="protein sequence ID" value="CAH1435277.1"/>
    <property type="molecule type" value="Genomic_DNA"/>
</dbReference>
<protein>
    <recommendedName>
        <fullName evidence="3">Ubiquitin-like protease family profile domain-containing protein</fullName>
    </recommendedName>
</protein>
<name>A0AAU9N900_9ASTR</name>
<dbReference type="Proteomes" id="UP001157418">
    <property type="component" value="Unassembled WGS sequence"/>
</dbReference>
<accession>A0AAU9N900</accession>
<comment type="caution">
    <text evidence="1">The sequence shown here is derived from an EMBL/GenBank/DDBJ whole genome shotgun (WGS) entry which is preliminary data.</text>
</comment>
<evidence type="ECO:0000313" key="2">
    <source>
        <dbReference type="Proteomes" id="UP001157418"/>
    </source>
</evidence>
<gene>
    <name evidence="1" type="ORF">LVIROSA_LOCUS21733</name>
</gene>
<proteinExistence type="predicted"/>
<sequence length="706" mass="80379">MKRKRVDKSVNDKKVNMKGKKVIGAEGKCKEGKVGTEFQRLSTRISPNSLYLAMKCLSKSQREMVRDMGFGSFLGMKIDTLPGKLAYFVVDSFTTEIDSEHLRVLEEYEVSRGVFGNLSLRENVDGVFYDAMMNQDHSKDRSVEESCGIIESMVGRLVEQKQVVEASSLMCMEMHPNNDKMKAVIKKVVDIFNGTTLKALIAEGHEDRMEVDGTSVKATEGGQKDEDMNQMITNLTNKMGEDLLSGRKVHSESNVDASYHGMEGMSPTIVKPTGMCNDKVLFEHHGGTPQQNIGMEVVMYNGNSTFDSPCILTPGRIKQADEIERNRSKKSSMFNNDCPSFEARLNECVDEMNIAKGNEGKDDAIVEQECLKRTKRNVEAVVGIKMREKREMKHGPTLKSPFVQRVVDLKDSVEQKEILVAQAIIGLGMDKTELVWESKEGFGMHLQYARTLAAKVNIHSNVIDCWSVVLNKLEESKAESSYSRLFFTTGTLRESMFDERVNEDVRYKEFEVMVSSAIEDLTTDSEMKNVDLVFFPIVDGNYYLICFNLKSFSLLITDQRRLVGTVESVYGNIPRMLQKIFCRFLNDVCKKRVKTPMTRNVVVLKMKCQTYNHSDDGGIYLMRHMESFMGDQTSKWDCGLVVDLKTQDMYLQKLRYKYLVRLLLSDHNILKCDFEKEYAKFVKMDKATRKKIVQENLKVVFDEAIG</sequence>
<dbReference type="SUPFAM" id="SSF54001">
    <property type="entry name" value="Cysteine proteinases"/>
    <property type="match status" value="1"/>
</dbReference>
<dbReference type="AlphaFoldDB" id="A0AAU9N900"/>
<reference evidence="1 2" key="1">
    <citation type="submission" date="2022-01" db="EMBL/GenBank/DDBJ databases">
        <authorList>
            <person name="Xiong W."/>
            <person name="Schranz E."/>
        </authorList>
    </citation>
    <scope>NUCLEOTIDE SEQUENCE [LARGE SCALE GENOMIC DNA]</scope>
</reference>
<dbReference type="InterPro" id="IPR038765">
    <property type="entry name" value="Papain-like_cys_pep_sf"/>
</dbReference>
<dbReference type="Gene3D" id="3.40.395.10">
    <property type="entry name" value="Adenoviral Proteinase, Chain A"/>
    <property type="match status" value="1"/>
</dbReference>
<keyword evidence="2" id="KW-1185">Reference proteome</keyword>
<evidence type="ECO:0008006" key="3">
    <source>
        <dbReference type="Google" id="ProtNLM"/>
    </source>
</evidence>